<dbReference type="Pfam" id="PF01429">
    <property type="entry name" value="MBD"/>
    <property type="match status" value="1"/>
</dbReference>
<keyword evidence="3" id="KW-0238">DNA-binding</keyword>
<evidence type="ECO:0000256" key="6">
    <source>
        <dbReference type="SAM" id="MobiDB-lite"/>
    </source>
</evidence>
<feature type="region of interest" description="Disordered" evidence="6">
    <location>
        <begin position="63"/>
        <end position="179"/>
    </location>
</feature>
<evidence type="ECO:0000256" key="4">
    <source>
        <dbReference type="ARBA" id="ARBA00023163"/>
    </source>
</evidence>
<evidence type="ECO:0000259" key="7">
    <source>
        <dbReference type="PROSITE" id="PS50982"/>
    </source>
</evidence>
<dbReference type="PROSITE" id="PS50982">
    <property type="entry name" value="MBD"/>
    <property type="match status" value="1"/>
</dbReference>
<organism evidence="8 9">
    <name type="scientific">Canna indica</name>
    <name type="common">Indian-shot</name>
    <dbReference type="NCBI Taxonomy" id="4628"/>
    <lineage>
        <taxon>Eukaryota</taxon>
        <taxon>Viridiplantae</taxon>
        <taxon>Streptophyta</taxon>
        <taxon>Embryophyta</taxon>
        <taxon>Tracheophyta</taxon>
        <taxon>Spermatophyta</taxon>
        <taxon>Magnoliopsida</taxon>
        <taxon>Liliopsida</taxon>
        <taxon>Zingiberales</taxon>
        <taxon>Cannaceae</taxon>
        <taxon>Canna</taxon>
    </lineage>
</organism>
<comment type="subcellular location">
    <subcellularLocation>
        <location evidence="1">Nucleus</location>
    </subcellularLocation>
</comment>
<dbReference type="AlphaFoldDB" id="A0AAQ3QH06"/>
<proteinExistence type="predicted"/>
<evidence type="ECO:0000313" key="8">
    <source>
        <dbReference type="EMBL" id="WOL07920.1"/>
    </source>
</evidence>
<feature type="compositionally biased region" description="Basic residues" evidence="6">
    <location>
        <begin position="122"/>
        <end position="131"/>
    </location>
</feature>
<protein>
    <submittedName>
        <fullName evidence="8">Methyl-CpG-binding domain-containing protein 11-like</fullName>
    </submittedName>
</protein>
<feature type="compositionally biased region" description="Basic and acidic residues" evidence="6">
    <location>
        <begin position="156"/>
        <end position="169"/>
    </location>
</feature>
<dbReference type="InterPro" id="IPR001739">
    <property type="entry name" value="Methyl_CpG_DNA-bd"/>
</dbReference>
<accession>A0AAQ3QH06</accession>
<dbReference type="InterPro" id="IPR016177">
    <property type="entry name" value="DNA-bd_dom_sf"/>
</dbReference>
<dbReference type="EMBL" id="CP136894">
    <property type="protein sequence ID" value="WOL07920.1"/>
    <property type="molecule type" value="Genomic_DNA"/>
</dbReference>
<feature type="compositionally biased region" description="Basic and acidic residues" evidence="6">
    <location>
        <begin position="98"/>
        <end position="121"/>
    </location>
</feature>
<dbReference type="Proteomes" id="UP001327560">
    <property type="component" value="Chromosome 5"/>
</dbReference>
<evidence type="ECO:0000256" key="5">
    <source>
        <dbReference type="ARBA" id="ARBA00023242"/>
    </source>
</evidence>
<dbReference type="PANTHER" id="PTHR33729">
    <property type="entry name" value="METHYL-CPG BINDING DOMAIN CONTAINING PROTEIN, EXPRESSED"/>
    <property type="match status" value="1"/>
</dbReference>
<keyword evidence="5" id="KW-0539">Nucleus</keyword>
<evidence type="ECO:0000256" key="1">
    <source>
        <dbReference type="ARBA" id="ARBA00004123"/>
    </source>
</evidence>
<feature type="domain" description="MBD" evidence="7">
    <location>
        <begin position="28"/>
        <end position="98"/>
    </location>
</feature>
<keyword evidence="9" id="KW-1185">Reference proteome</keyword>
<gene>
    <name evidence="8" type="ORF">Cni_G16670</name>
</gene>
<feature type="region of interest" description="Disordered" evidence="6">
    <location>
        <begin position="1"/>
        <end position="28"/>
    </location>
</feature>
<dbReference type="GO" id="GO:0003677">
    <property type="term" value="F:DNA binding"/>
    <property type="evidence" value="ECO:0007669"/>
    <property type="project" value="UniProtKB-KW"/>
</dbReference>
<name>A0AAQ3QH06_9LILI</name>
<evidence type="ECO:0000256" key="3">
    <source>
        <dbReference type="ARBA" id="ARBA00023125"/>
    </source>
</evidence>
<reference evidence="8 9" key="1">
    <citation type="submission" date="2023-10" db="EMBL/GenBank/DDBJ databases">
        <title>Chromosome-scale genome assembly provides insights into flower coloration mechanisms of Canna indica.</title>
        <authorList>
            <person name="Li C."/>
        </authorList>
    </citation>
    <scope>NUCLEOTIDE SEQUENCE [LARGE SCALE GENOMIC DNA]</scope>
    <source>
        <tissue evidence="8">Flower</tissue>
    </source>
</reference>
<keyword evidence="2" id="KW-0805">Transcription regulation</keyword>
<sequence length="304" mass="32579">MAEEKVGNASAEKGTSPPVTPEKVRDGKAEVVSVELSAPAGWKKKCMLNEDASPRKTEIVFISPSGEEIKNKRQLQQYLKSHLGGPPSSEFDWGTGDTPRRSARIRERAMSLETPTDEKPKKRERKSSSKKAMKDNEDDGEAVDETSAVKDVTTTEEAKETADVEMKEVEDADKGEDSAVVTVTAVNEDVAPEIAANEDTSVKVMTEGAGAKDNPIIKTNGGIEEKPDASLENNDLEAAPTVDKSADTEALPKQLAMGQENPEGRVSSNNRIQKEDPDAAVPKGCPSVNVGDGQHLPKASPVNC</sequence>
<dbReference type="PANTHER" id="PTHR33729:SF6">
    <property type="entry name" value="METHYL-CPG-BINDING DOMAIN-CONTAINING PROTEIN 11"/>
    <property type="match status" value="1"/>
</dbReference>
<evidence type="ECO:0000313" key="9">
    <source>
        <dbReference type="Proteomes" id="UP001327560"/>
    </source>
</evidence>
<dbReference type="SUPFAM" id="SSF54171">
    <property type="entry name" value="DNA-binding domain"/>
    <property type="match status" value="1"/>
</dbReference>
<dbReference type="GO" id="GO:0005634">
    <property type="term" value="C:nucleus"/>
    <property type="evidence" value="ECO:0007669"/>
    <property type="project" value="UniProtKB-SubCell"/>
</dbReference>
<feature type="region of interest" description="Disordered" evidence="6">
    <location>
        <begin position="206"/>
        <end position="304"/>
    </location>
</feature>
<evidence type="ECO:0000256" key="2">
    <source>
        <dbReference type="ARBA" id="ARBA00023015"/>
    </source>
</evidence>
<keyword evidence="4" id="KW-0804">Transcription</keyword>
<dbReference type="Gene3D" id="3.30.890.10">
    <property type="entry name" value="Methyl-cpg-binding Protein 2, Chain A"/>
    <property type="match status" value="1"/>
</dbReference>
<dbReference type="InterPro" id="IPR039622">
    <property type="entry name" value="MBD10/11"/>
</dbReference>